<accession>U5D6I2</accession>
<sequence>MTFIELLALLAIAMVCGSLGQQLVGYSAGGCLISLVVGAFGAYLGLWMANHFGLPVLLPINFGGREFPVLWSILGSALFSIALGLVNAAIRPRRRR</sequence>
<dbReference type="STRING" id="582515.KR51_00032050"/>
<comment type="caution">
    <text evidence="2">The sequence shown here is derived from an EMBL/GenBank/DDBJ whole genome shotgun (WGS) entry which is preliminary data.</text>
</comment>
<evidence type="ECO:0000256" key="1">
    <source>
        <dbReference type="SAM" id="Phobius"/>
    </source>
</evidence>
<dbReference type="AlphaFoldDB" id="U5D6I2"/>
<feature type="transmembrane region" description="Helical" evidence="1">
    <location>
        <begin position="31"/>
        <end position="49"/>
    </location>
</feature>
<dbReference type="Proteomes" id="UP000016960">
    <property type="component" value="Unassembled WGS sequence"/>
</dbReference>
<feature type="transmembrane region" description="Helical" evidence="1">
    <location>
        <begin position="69"/>
        <end position="90"/>
    </location>
</feature>
<protein>
    <recommendedName>
        <fullName evidence="4">GlsB/YeaQ/YmgE family stress response membrane protein</fullName>
    </recommendedName>
</protein>
<feature type="transmembrane region" description="Helical" evidence="1">
    <location>
        <begin position="6"/>
        <end position="24"/>
    </location>
</feature>
<evidence type="ECO:0000313" key="3">
    <source>
        <dbReference type="Proteomes" id="UP000016960"/>
    </source>
</evidence>
<reference evidence="2 3" key="1">
    <citation type="submission" date="2013-05" db="EMBL/GenBank/DDBJ databases">
        <title>Draft genome sequence of Rubidibacter lacunae KORDI 51-2.</title>
        <authorList>
            <person name="Choi D.H."/>
            <person name="Noh J.H."/>
            <person name="Kwon K.-K."/>
            <person name="Lee J.-H."/>
            <person name="Ryu J.-Y."/>
        </authorList>
    </citation>
    <scope>NUCLEOTIDE SEQUENCE [LARGE SCALE GENOMIC DNA]</scope>
    <source>
        <strain evidence="2 3">KORDI 51-2</strain>
    </source>
</reference>
<keyword evidence="1" id="KW-0812">Transmembrane</keyword>
<keyword evidence="1" id="KW-0472">Membrane</keyword>
<keyword evidence="1" id="KW-1133">Transmembrane helix</keyword>
<dbReference type="InParanoid" id="U5D6I2"/>
<gene>
    <name evidence="2" type="ORF">KR51_00032050</name>
</gene>
<dbReference type="EMBL" id="ASSJ01000079">
    <property type="protein sequence ID" value="ERN40263.1"/>
    <property type="molecule type" value="Genomic_DNA"/>
</dbReference>
<evidence type="ECO:0008006" key="4">
    <source>
        <dbReference type="Google" id="ProtNLM"/>
    </source>
</evidence>
<dbReference type="OrthoDB" id="532698at2"/>
<dbReference type="RefSeq" id="WP_022608809.1">
    <property type="nucleotide sequence ID" value="NZ_ASSJ01000079.1"/>
</dbReference>
<keyword evidence="3" id="KW-1185">Reference proteome</keyword>
<name>U5D6I2_9CHRO</name>
<organism evidence="2 3">
    <name type="scientific">Rubidibacter lacunae KORDI 51-2</name>
    <dbReference type="NCBI Taxonomy" id="582515"/>
    <lineage>
        <taxon>Bacteria</taxon>
        <taxon>Bacillati</taxon>
        <taxon>Cyanobacteriota</taxon>
        <taxon>Cyanophyceae</taxon>
        <taxon>Oscillatoriophycideae</taxon>
        <taxon>Chroococcales</taxon>
        <taxon>Aphanothecaceae</taxon>
        <taxon>Rubidibacter</taxon>
    </lineage>
</organism>
<proteinExistence type="predicted"/>
<evidence type="ECO:0000313" key="2">
    <source>
        <dbReference type="EMBL" id="ERN40263.1"/>
    </source>
</evidence>
<dbReference type="eggNOG" id="ENOG5032YH6">
    <property type="taxonomic scope" value="Bacteria"/>
</dbReference>